<dbReference type="PANTHER" id="PTHR34597:SF1">
    <property type="entry name" value="HEME_HEMOPEXIN TRANSPORTER PROTEIN HUXB"/>
    <property type="match status" value="1"/>
</dbReference>
<dbReference type="GO" id="GO:0098046">
    <property type="term" value="C:type V protein secretion system complex"/>
    <property type="evidence" value="ECO:0007669"/>
    <property type="project" value="TreeGrafter"/>
</dbReference>
<dbReference type="PATRIC" id="fig|272123.3.peg.6648"/>
<reference evidence="8" key="1">
    <citation type="journal article" date="2013" name="Proc. Natl. Acad. Sci. U.S.A.">
        <title>Improving the coverage of the cyanobacterial phylum using diversity-driven genome sequencing.</title>
        <authorList>
            <person name="Shih P.M."/>
            <person name="Wu D."/>
            <person name="Latifi A."/>
            <person name="Axen S.D."/>
            <person name="Fewer D.P."/>
            <person name="Talla E."/>
            <person name="Calteau A."/>
            <person name="Cai F."/>
            <person name="Tandeau de Marsac N."/>
            <person name="Rippka R."/>
            <person name="Herdman M."/>
            <person name="Sivonen K."/>
            <person name="Coursin T."/>
            <person name="Laurent T."/>
            <person name="Goodwin L."/>
            <person name="Nolan M."/>
            <person name="Davenport K.W."/>
            <person name="Han C.S."/>
            <person name="Rubin E.M."/>
            <person name="Eisen J.A."/>
            <person name="Woyke T."/>
            <person name="Gugger M."/>
            <person name="Kerfeld C.A."/>
        </authorList>
    </citation>
    <scope>NUCLEOTIDE SEQUENCE [LARGE SCALE GENOMIC DNA]</scope>
    <source>
        <strain evidence="8">ATCC 27899 / PCC 7122</strain>
    </source>
</reference>
<evidence type="ECO:0000256" key="2">
    <source>
        <dbReference type="ARBA" id="ARBA00022692"/>
    </source>
</evidence>
<feature type="signal peptide" evidence="4">
    <location>
        <begin position="1"/>
        <end position="27"/>
    </location>
</feature>
<dbReference type="GO" id="GO:0008320">
    <property type="term" value="F:protein transmembrane transporter activity"/>
    <property type="evidence" value="ECO:0007669"/>
    <property type="project" value="TreeGrafter"/>
</dbReference>
<sequence length="714" mass="79487">MTYDFWLRILIFTISSLILCSAEKATASSESIFTPYQEQIQTSLPSGLLMRLPSQVPSLEVLPGNLPQYQIQLNADPVTSSLIINLFSCENKIPNCQVGSLSVESPVSIKAQEALRQHQMGDPITLANNIQGYLIDGSRQNPPNQFSSVMWKQDELIYTVRFIAKNRQDILYMAYSMANATPIPRSSQVEKKAEPILTQTNSQQKIPESIVVKKFEFKGNTAFTQEQLAAETQKFTDGEITFAQLLEVEATVNQLYIKGCKSESSADKPCYINSGAVIPANQNLVEQNGVVQVQIIEGKIEDIRISGTQRLNPDYIRSRLALATKAPVDQKRILKALQLLQLDPLIANISTELSAGTDPYQSLLEVKVKEADTFNINLFTDNGRAPSVGSWRRGINFHQANLFGLGDSLAVSYTNTDGSNTIDASYSIPLNPHNGKLTMAGGVTATNIVEPPFDRIDITGDSFFVELSYRQPLVLTPNEELAVGLTLSRQESKTTLLGIDFPLSAGADENGETKISAIRFVQDWSKRHPQDILALRSQFSLGLDWFNATVNDEPPDSRFFVWRGQAQYVRRLSANDDTLLFLRSDLQLATESLVPLEQFGLGGINSVRGYRQDIFLTDNGFFASAEVRLPVLKVTKINGLLQLVPFVDFGIGWNTEKPDPEQNTLLGVGLGLQWRMQDFLNVRFDWGIPLVELDSQQKTLQENGLYLRVESNLF</sequence>
<gene>
    <name evidence="7" type="ordered locus">Anacy_6116</name>
</gene>
<dbReference type="Pfam" id="PF08479">
    <property type="entry name" value="POTRA_2"/>
    <property type="match status" value="1"/>
</dbReference>
<dbReference type="GO" id="GO:0046819">
    <property type="term" value="P:protein secretion by the type V secretion system"/>
    <property type="evidence" value="ECO:0007669"/>
    <property type="project" value="TreeGrafter"/>
</dbReference>
<feature type="domain" description="Polypeptide-transport-associated ShlB-type" evidence="6">
    <location>
        <begin position="211"/>
        <end position="298"/>
    </location>
</feature>
<dbReference type="AlphaFoldDB" id="K9ZS77"/>
<dbReference type="Gene3D" id="3.10.20.310">
    <property type="entry name" value="membrane protein fhac"/>
    <property type="match status" value="1"/>
</dbReference>
<dbReference type="RefSeq" id="WP_015217848.1">
    <property type="nucleotide sequence ID" value="NC_019774.1"/>
</dbReference>
<evidence type="ECO:0000259" key="6">
    <source>
        <dbReference type="Pfam" id="PF08479"/>
    </source>
</evidence>
<keyword evidence="1" id="KW-0472">Membrane</keyword>
<dbReference type="Gene3D" id="2.40.160.50">
    <property type="entry name" value="membrane protein fhac: a member of the omp85/tpsb transporter family"/>
    <property type="match status" value="1"/>
</dbReference>
<protein>
    <submittedName>
        <fullName evidence="7">Surface antigen (D15)</fullName>
    </submittedName>
</protein>
<evidence type="ECO:0000313" key="8">
    <source>
        <dbReference type="Proteomes" id="UP000010474"/>
    </source>
</evidence>
<evidence type="ECO:0000256" key="3">
    <source>
        <dbReference type="ARBA" id="ARBA00023237"/>
    </source>
</evidence>
<dbReference type="HOGENOM" id="CLU_021521_0_0_3"/>
<keyword evidence="7" id="KW-0614">Plasmid</keyword>
<dbReference type="PANTHER" id="PTHR34597">
    <property type="entry name" value="SLR1661 PROTEIN"/>
    <property type="match status" value="1"/>
</dbReference>
<feature type="chain" id="PRO_5030173440" evidence="4">
    <location>
        <begin position="28"/>
        <end position="714"/>
    </location>
</feature>
<dbReference type="Pfam" id="PF03865">
    <property type="entry name" value="ShlB"/>
    <property type="match status" value="1"/>
</dbReference>
<keyword evidence="1" id="KW-1134">Transmembrane beta strand</keyword>
<dbReference type="InterPro" id="IPR013686">
    <property type="entry name" value="Polypept-transport_assoc_ShlB"/>
</dbReference>
<feature type="domain" description="Haemolysin activator HlyB C-terminal" evidence="5">
    <location>
        <begin position="362"/>
        <end position="673"/>
    </location>
</feature>
<dbReference type="Proteomes" id="UP000010474">
    <property type="component" value="Plasmid pANACY.04"/>
</dbReference>
<evidence type="ECO:0000256" key="1">
    <source>
        <dbReference type="ARBA" id="ARBA00022452"/>
    </source>
</evidence>
<keyword evidence="3" id="KW-0998">Cell outer membrane</keyword>
<organism evidence="7 8">
    <name type="scientific">Anabaena cylindrica (strain ATCC 27899 / PCC 7122)</name>
    <dbReference type="NCBI Taxonomy" id="272123"/>
    <lineage>
        <taxon>Bacteria</taxon>
        <taxon>Bacillati</taxon>
        <taxon>Cyanobacteriota</taxon>
        <taxon>Cyanophyceae</taxon>
        <taxon>Nostocales</taxon>
        <taxon>Nostocaceae</taxon>
        <taxon>Anabaena</taxon>
    </lineage>
</organism>
<keyword evidence="8" id="KW-1185">Reference proteome</keyword>
<geneLocation type="plasmid" evidence="7 8">
    <name>pANACY.04</name>
</geneLocation>
<proteinExistence type="predicted"/>
<evidence type="ECO:0000313" key="7">
    <source>
        <dbReference type="EMBL" id="AFZ61387.1"/>
    </source>
</evidence>
<name>K9ZS77_ANACC</name>
<dbReference type="InterPro" id="IPR005565">
    <property type="entry name" value="Hemolysn_activator_HlyB_C"/>
</dbReference>
<keyword evidence="4" id="KW-0732">Signal</keyword>
<dbReference type="InterPro" id="IPR051544">
    <property type="entry name" value="TPS_OM_transporter"/>
</dbReference>
<dbReference type="EMBL" id="CP003663">
    <property type="protein sequence ID" value="AFZ61387.1"/>
    <property type="molecule type" value="Genomic_DNA"/>
</dbReference>
<keyword evidence="2" id="KW-0812">Transmembrane</keyword>
<accession>K9ZS77</accession>
<evidence type="ECO:0000256" key="4">
    <source>
        <dbReference type="SAM" id="SignalP"/>
    </source>
</evidence>
<evidence type="ECO:0000259" key="5">
    <source>
        <dbReference type="Pfam" id="PF03865"/>
    </source>
</evidence>
<dbReference type="KEGG" id="acy:Anacy_6116"/>
<dbReference type="OrthoDB" id="596066at2"/>